<keyword evidence="2" id="KW-1185">Reference proteome</keyword>
<protein>
    <submittedName>
        <fullName evidence="1">Uncharacterized protein</fullName>
    </submittedName>
</protein>
<reference evidence="1" key="1">
    <citation type="submission" date="2023-08" db="EMBL/GenBank/DDBJ databases">
        <authorList>
            <person name="Alioto T."/>
            <person name="Alioto T."/>
            <person name="Gomez Garrido J."/>
        </authorList>
    </citation>
    <scope>NUCLEOTIDE SEQUENCE</scope>
</reference>
<gene>
    <name evidence="1" type="ORF">OCTVUL_1B004728</name>
</gene>
<evidence type="ECO:0000313" key="2">
    <source>
        <dbReference type="Proteomes" id="UP001162480"/>
    </source>
</evidence>
<accession>A0AA36BE50</accession>
<organism evidence="1 2">
    <name type="scientific">Octopus vulgaris</name>
    <name type="common">Common octopus</name>
    <dbReference type="NCBI Taxonomy" id="6645"/>
    <lineage>
        <taxon>Eukaryota</taxon>
        <taxon>Metazoa</taxon>
        <taxon>Spiralia</taxon>
        <taxon>Lophotrochozoa</taxon>
        <taxon>Mollusca</taxon>
        <taxon>Cephalopoda</taxon>
        <taxon>Coleoidea</taxon>
        <taxon>Octopodiformes</taxon>
        <taxon>Octopoda</taxon>
        <taxon>Incirrata</taxon>
        <taxon>Octopodidae</taxon>
        <taxon>Octopus</taxon>
    </lineage>
</organism>
<dbReference type="AlphaFoldDB" id="A0AA36BE50"/>
<evidence type="ECO:0000313" key="1">
    <source>
        <dbReference type="EMBL" id="CAI9732388.1"/>
    </source>
</evidence>
<dbReference type="EMBL" id="OX597827">
    <property type="protein sequence ID" value="CAI9732388.1"/>
    <property type="molecule type" value="Genomic_DNA"/>
</dbReference>
<name>A0AA36BE50_OCTVU</name>
<proteinExistence type="predicted"/>
<dbReference type="Proteomes" id="UP001162480">
    <property type="component" value="Chromosome 14"/>
</dbReference>
<sequence>MNMFMWASKKLSSHNIDIDALSKDCLSDEGHISERDAGYTFLWKEIPNGKERNGAVGFDVQSGIASQLELPQGFTNIGF</sequence>